<dbReference type="AlphaFoldDB" id="A0AAD5JVA2"/>
<protein>
    <submittedName>
        <fullName evidence="1">Uncharacterized protein</fullName>
    </submittedName>
</protein>
<gene>
    <name evidence="1" type="ORF">BDA99DRAFT_539756</name>
</gene>
<proteinExistence type="predicted"/>
<dbReference type="EMBL" id="JAIXMP010000022">
    <property type="protein sequence ID" value="KAI9255606.1"/>
    <property type="molecule type" value="Genomic_DNA"/>
</dbReference>
<comment type="caution">
    <text evidence="1">The sequence shown here is derived from an EMBL/GenBank/DDBJ whole genome shotgun (WGS) entry which is preliminary data.</text>
</comment>
<evidence type="ECO:0000313" key="2">
    <source>
        <dbReference type="Proteomes" id="UP001209540"/>
    </source>
</evidence>
<name>A0AAD5JVA2_9FUNG</name>
<keyword evidence="2" id="KW-1185">Reference proteome</keyword>
<reference evidence="1" key="2">
    <citation type="submission" date="2023-02" db="EMBL/GenBank/DDBJ databases">
        <authorList>
            <consortium name="DOE Joint Genome Institute"/>
            <person name="Mondo S.J."/>
            <person name="Chang Y."/>
            <person name="Wang Y."/>
            <person name="Ahrendt S."/>
            <person name="Andreopoulos W."/>
            <person name="Barry K."/>
            <person name="Beard J."/>
            <person name="Benny G.L."/>
            <person name="Blankenship S."/>
            <person name="Bonito G."/>
            <person name="Cuomo C."/>
            <person name="Desiro A."/>
            <person name="Gervers K.A."/>
            <person name="Hundley H."/>
            <person name="Kuo A."/>
            <person name="LaButti K."/>
            <person name="Lang B.F."/>
            <person name="Lipzen A."/>
            <person name="O'Donnell K."/>
            <person name="Pangilinan J."/>
            <person name="Reynolds N."/>
            <person name="Sandor L."/>
            <person name="Smith M.W."/>
            <person name="Tsang A."/>
            <person name="Grigoriev I.V."/>
            <person name="Stajich J.E."/>
            <person name="Spatafora J.W."/>
        </authorList>
    </citation>
    <scope>NUCLEOTIDE SEQUENCE</scope>
    <source>
        <strain evidence="1">RSA 2281</strain>
    </source>
</reference>
<reference evidence="1" key="1">
    <citation type="journal article" date="2022" name="IScience">
        <title>Evolution of zygomycete secretomes and the origins of terrestrial fungal ecologies.</title>
        <authorList>
            <person name="Chang Y."/>
            <person name="Wang Y."/>
            <person name="Mondo S."/>
            <person name="Ahrendt S."/>
            <person name="Andreopoulos W."/>
            <person name="Barry K."/>
            <person name="Beard J."/>
            <person name="Benny G.L."/>
            <person name="Blankenship S."/>
            <person name="Bonito G."/>
            <person name="Cuomo C."/>
            <person name="Desiro A."/>
            <person name="Gervers K.A."/>
            <person name="Hundley H."/>
            <person name="Kuo A."/>
            <person name="LaButti K."/>
            <person name="Lang B.F."/>
            <person name="Lipzen A."/>
            <person name="O'Donnell K."/>
            <person name="Pangilinan J."/>
            <person name="Reynolds N."/>
            <person name="Sandor L."/>
            <person name="Smith M.E."/>
            <person name="Tsang A."/>
            <person name="Grigoriev I.V."/>
            <person name="Stajich J.E."/>
            <person name="Spatafora J.W."/>
        </authorList>
    </citation>
    <scope>NUCLEOTIDE SEQUENCE</scope>
    <source>
        <strain evidence="1">RSA 2281</strain>
    </source>
</reference>
<dbReference type="Proteomes" id="UP001209540">
    <property type="component" value="Unassembled WGS sequence"/>
</dbReference>
<organism evidence="1 2">
    <name type="scientific">Phascolomyces articulosus</name>
    <dbReference type="NCBI Taxonomy" id="60185"/>
    <lineage>
        <taxon>Eukaryota</taxon>
        <taxon>Fungi</taxon>
        <taxon>Fungi incertae sedis</taxon>
        <taxon>Mucoromycota</taxon>
        <taxon>Mucoromycotina</taxon>
        <taxon>Mucoromycetes</taxon>
        <taxon>Mucorales</taxon>
        <taxon>Lichtheimiaceae</taxon>
        <taxon>Phascolomyces</taxon>
    </lineage>
</organism>
<sequence length="100" mass="11725">MIENHTMDHKYGSEMIGYRRTMSEKIVGFYRTRCYINNPLCSFSFCFAAILAAQDHTWYPYNLVEILINRISNKAELQQVLTILVLVVVFLEKIDQGEEQ</sequence>
<accession>A0AAD5JVA2</accession>
<evidence type="ECO:0000313" key="1">
    <source>
        <dbReference type="EMBL" id="KAI9255606.1"/>
    </source>
</evidence>